<dbReference type="Proteomes" id="UP000827892">
    <property type="component" value="Chromosome I"/>
</dbReference>
<protein>
    <submittedName>
        <fullName evidence="1">Uncharacterized protein</fullName>
    </submittedName>
</protein>
<proteinExistence type="predicted"/>
<reference evidence="2 4" key="1">
    <citation type="submission" date="2022-04" db="EMBL/GenBank/DDBJ databases">
        <title>Chromosome-level reference genomes for two strains of Caenorhabditis briggsae: an improved platform for comparative genomics.</title>
        <authorList>
            <person name="Stevens L."/>
            <person name="Andersen E."/>
        </authorList>
    </citation>
    <scope>NUCLEOTIDE SEQUENCE [LARGE SCALE GENOMIC DNA]</scope>
    <source>
        <strain evidence="2">VX34</strain>
        <tissue evidence="2">Whole-organism</tissue>
    </source>
</reference>
<name>A0AAE9DP56_CAEBR</name>
<organism evidence="1 3">
    <name type="scientific">Caenorhabditis briggsae</name>
    <dbReference type="NCBI Taxonomy" id="6238"/>
    <lineage>
        <taxon>Eukaryota</taxon>
        <taxon>Metazoa</taxon>
        <taxon>Ecdysozoa</taxon>
        <taxon>Nematoda</taxon>
        <taxon>Chromadorea</taxon>
        <taxon>Rhabditida</taxon>
        <taxon>Rhabditina</taxon>
        <taxon>Rhabditomorpha</taxon>
        <taxon>Rhabditoidea</taxon>
        <taxon>Rhabditidae</taxon>
        <taxon>Peloderinae</taxon>
        <taxon>Caenorhabditis</taxon>
    </lineage>
</organism>
<sequence>MPSSAERCLIVLVVLRKDAEKAPILMETTTMIIQKPPSLAEMLEDLKFDDEEMKEAAESADEEPMQE</sequence>
<keyword evidence="4" id="KW-1185">Reference proteome</keyword>
<evidence type="ECO:0000313" key="4">
    <source>
        <dbReference type="Proteomes" id="UP000829354"/>
    </source>
</evidence>
<reference evidence="1 3" key="2">
    <citation type="submission" date="2022-05" db="EMBL/GenBank/DDBJ databases">
        <title>Chromosome-level reference genomes for two strains of Caenorhabditis briggsae: an improved platform for comparative genomics.</title>
        <authorList>
            <person name="Stevens L."/>
            <person name="Andersen E.C."/>
        </authorList>
    </citation>
    <scope>NUCLEOTIDE SEQUENCE [LARGE SCALE GENOMIC DNA]</scope>
    <source>
        <strain evidence="1">QX1410_ONT</strain>
        <tissue evidence="1">Whole-organism</tissue>
    </source>
</reference>
<evidence type="ECO:0000313" key="2">
    <source>
        <dbReference type="EMBL" id="UMM10059.1"/>
    </source>
</evidence>
<dbReference type="AlphaFoldDB" id="A0AAE9DP56"/>
<dbReference type="EMBL" id="CP090891">
    <property type="protein sequence ID" value="ULU09126.1"/>
    <property type="molecule type" value="Genomic_DNA"/>
</dbReference>
<dbReference type="EMBL" id="CP092620">
    <property type="protein sequence ID" value="UMM10059.1"/>
    <property type="molecule type" value="Genomic_DNA"/>
</dbReference>
<evidence type="ECO:0000313" key="1">
    <source>
        <dbReference type="EMBL" id="ULU09126.1"/>
    </source>
</evidence>
<gene>
    <name evidence="1" type="ORF">L3Y34_013913</name>
    <name evidence="2" type="ORF">L5515_000007</name>
</gene>
<dbReference type="Proteomes" id="UP000829354">
    <property type="component" value="Chromosome I"/>
</dbReference>
<evidence type="ECO:0000313" key="3">
    <source>
        <dbReference type="Proteomes" id="UP000827892"/>
    </source>
</evidence>
<accession>A0AAE9DP56</accession>